<dbReference type="Proteomes" id="UP000236447">
    <property type="component" value="Plasmid pP88_d"/>
</dbReference>
<geneLocation type="plasmid" evidence="3">
    <name>pp88_d</name>
</geneLocation>
<feature type="transmembrane region" description="Helical" evidence="1">
    <location>
        <begin position="44"/>
        <end position="71"/>
    </location>
</feature>
<dbReference type="AlphaFoldDB" id="A0A2I7KGD5"/>
<sequence>MSYKQTLTSFLKKFPFWVLGALVAVVILSNAWPGLGSAWASETVWSWLVAGPTARVFFGVTAVGIIVAAWFGERWLRAIVALPLLALALLPFDALTLEADLLISPRVLADHGAALEVQETWGVYVPWEEKVDEEIAELLPAVLAPIWERALAAWPAPVAFNATWAEGGAAWQAQKALLAEKQTLVAEITASQVRLEALKAELAKMSPTIDTCLVPFRGVDGRESGCAEPDFRTNPNYVAKADEVKSEEIRFAALKSRRVQNLVARDAAEFAADAARAAAKAQAFRHMLSFFVGIATVMAVLVLALFDKDGDQFFSPALVLTLIGIGAARFGVVPEALFAAVGPEAPPLTAGSALRAAGQLVGFLAVFLGARSLHVLAMHNRALEPAIFNRKILPVLGLTLLLWSPLGAAAYFSTWLSGWFENKFQDFSYNIEIGSEYGFAPTPCSDTPRLLFEEVCDVRSVESDIQASLSHWLDEGQRRTPEATATTEVAVNLTANNTAEMAAFLMDQNVPNWLAKRPHWGQGRGISDAFNHDESPKWYQFGKKIKKKVKARADGTYIRTRARALAWLDRKLAEMVAKTETGSELTEQVINAEVFAAIEAIRAPVRDQLWMLFRGWDVLRWIGALILWIAIVKSFGLVFGRVLHSRAWFRRMVLDEASSAETGEKNGAQVSVAWSGGPSFPIKERVDYKYLIWANQTGLSRDGWVVHQPWALAIRRLLPFRHLFQLGTGGGANSGASFNTTGGRSFVEITLQPGASAYFDVGGLYALSGNPHLSGVWNFKLENLMRGRIRHARATARNSAPSRIVLRLHGMPAPTGSATQVTPSQVIAWTARTRFLALGKTNWRGVLTGGAMFREVEGGPFVVDVGRGGITGAIVFLPALLLPI</sequence>
<keyword evidence="1" id="KW-0472">Membrane</keyword>
<keyword evidence="2" id="KW-0614">Plasmid</keyword>
<feature type="transmembrane region" description="Helical" evidence="1">
    <location>
        <begin position="313"/>
        <end position="332"/>
    </location>
</feature>
<feature type="transmembrane region" description="Helical" evidence="1">
    <location>
        <begin position="392"/>
        <end position="412"/>
    </location>
</feature>
<feature type="transmembrane region" description="Helical" evidence="1">
    <location>
        <begin position="14"/>
        <end position="32"/>
    </location>
</feature>
<reference evidence="2 3" key="1">
    <citation type="journal article" date="2017" name="Front. Microbiol.">
        <title>Phaeobacter piscinae sp. nov., a species of the Roseobacter group and potential aquaculture probiont.</title>
        <authorList>
            <person name="Sonnenschein E.C."/>
            <person name="Phippen C.B.W."/>
            <person name="Nielsen K.F."/>
            <person name="Mateiu R.V."/>
            <person name="Melchiorsen J."/>
            <person name="Gram L."/>
            <person name="Overmann J."/>
            <person name="Freese H.M."/>
        </authorList>
    </citation>
    <scope>NUCLEOTIDE SEQUENCE [LARGE SCALE GENOMIC DNA]</scope>
    <source>
        <strain evidence="2 3">P88</strain>
        <plasmid evidence="3">pp88_d</plasmid>
    </source>
</reference>
<accession>A0A2I7KGD5</accession>
<feature type="transmembrane region" description="Helical" evidence="1">
    <location>
        <begin position="352"/>
        <end position="371"/>
    </location>
</feature>
<feature type="transmembrane region" description="Helical" evidence="1">
    <location>
        <begin position="618"/>
        <end position="643"/>
    </location>
</feature>
<keyword evidence="1" id="KW-0812">Transmembrane</keyword>
<dbReference type="EMBL" id="CP010729">
    <property type="protein sequence ID" value="AUR01658.1"/>
    <property type="molecule type" value="Genomic_DNA"/>
</dbReference>
<proteinExistence type="predicted"/>
<feature type="transmembrane region" description="Helical" evidence="1">
    <location>
        <begin position="287"/>
        <end position="306"/>
    </location>
</feature>
<gene>
    <name evidence="2" type="ORF">PhaeoP88_04346</name>
</gene>
<reference evidence="2 3" key="2">
    <citation type="journal article" date="2017" name="Genome Biol. Evol.">
        <title>Trajectories and Drivers of Genome Evolution in Surface-Associated Marine Phaeobacter.</title>
        <authorList>
            <person name="Freese H.M."/>
            <person name="Sikorski J."/>
            <person name="Bunk B."/>
            <person name="Scheuner C."/>
            <person name="Meier-Kolthoff J.P."/>
            <person name="Sproer C."/>
            <person name="Gram L."/>
            <person name="Overmann J."/>
        </authorList>
    </citation>
    <scope>NUCLEOTIDE SEQUENCE [LARGE SCALE GENOMIC DNA]</scope>
    <source>
        <strain evidence="2 3">P88</strain>
        <plasmid evidence="3">pp88_d</plasmid>
    </source>
</reference>
<keyword evidence="1" id="KW-1133">Transmembrane helix</keyword>
<organism evidence="2 3">
    <name type="scientific">Phaeobacter inhibens</name>
    <dbReference type="NCBI Taxonomy" id="221822"/>
    <lineage>
        <taxon>Bacteria</taxon>
        <taxon>Pseudomonadati</taxon>
        <taxon>Pseudomonadota</taxon>
        <taxon>Alphaproteobacteria</taxon>
        <taxon>Rhodobacterales</taxon>
        <taxon>Roseobacteraceae</taxon>
        <taxon>Phaeobacter</taxon>
    </lineage>
</organism>
<protein>
    <submittedName>
        <fullName evidence="2">Uncharacterized protein</fullName>
    </submittedName>
</protein>
<evidence type="ECO:0000256" key="1">
    <source>
        <dbReference type="SAM" id="Phobius"/>
    </source>
</evidence>
<evidence type="ECO:0000313" key="2">
    <source>
        <dbReference type="EMBL" id="AUR01658.1"/>
    </source>
</evidence>
<name>A0A2I7KGD5_9RHOB</name>
<evidence type="ECO:0000313" key="3">
    <source>
        <dbReference type="Proteomes" id="UP000236447"/>
    </source>
</evidence>
<feature type="transmembrane region" description="Helical" evidence="1">
    <location>
        <begin position="78"/>
        <end position="97"/>
    </location>
</feature>